<name>A0AAE1M7I5_9FABA</name>
<evidence type="ECO:0000313" key="4">
    <source>
        <dbReference type="Proteomes" id="UP001293593"/>
    </source>
</evidence>
<gene>
    <name evidence="3" type="ORF">QN277_009274</name>
</gene>
<sequence>MGIICRFCFPLIVGTACGVYLAQNYKLPNMKKLVETGMSMAKKTEEKYRMQPEKHDGVDNKST</sequence>
<feature type="chain" id="PRO_5042062201" evidence="2">
    <location>
        <begin position="19"/>
        <end position="63"/>
    </location>
</feature>
<proteinExistence type="predicted"/>
<dbReference type="PANTHER" id="PTHR33528">
    <property type="entry name" value="OS07G0239500 PROTEIN"/>
    <property type="match status" value="1"/>
</dbReference>
<dbReference type="PROSITE" id="PS51257">
    <property type="entry name" value="PROKAR_LIPOPROTEIN"/>
    <property type="match status" value="1"/>
</dbReference>
<dbReference type="AlphaFoldDB" id="A0AAE1M7I5"/>
<comment type="caution">
    <text evidence="3">The sequence shown here is derived from an EMBL/GenBank/DDBJ whole genome shotgun (WGS) entry which is preliminary data.</text>
</comment>
<reference evidence="3" key="1">
    <citation type="submission" date="2023-10" db="EMBL/GenBank/DDBJ databases">
        <title>Chromosome-level genome of the transformable northern wattle, Acacia crassicarpa.</title>
        <authorList>
            <person name="Massaro I."/>
            <person name="Sinha N.R."/>
            <person name="Poethig S."/>
            <person name="Leichty A.R."/>
        </authorList>
    </citation>
    <scope>NUCLEOTIDE SEQUENCE</scope>
    <source>
        <strain evidence="3">Acra3RX</strain>
        <tissue evidence="3">Leaf</tissue>
    </source>
</reference>
<feature type="region of interest" description="Disordered" evidence="1">
    <location>
        <begin position="44"/>
        <end position="63"/>
    </location>
</feature>
<dbReference type="PANTHER" id="PTHR33528:SF17">
    <property type="entry name" value="TRANSMEMBRANE PROTEIN"/>
    <property type="match status" value="1"/>
</dbReference>
<dbReference type="Pfam" id="PF15054">
    <property type="entry name" value="DUF4535"/>
    <property type="match status" value="1"/>
</dbReference>
<protein>
    <submittedName>
        <fullName evidence="3">Uncharacterized protein</fullName>
    </submittedName>
</protein>
<dbReference type="InterPro" id="IPR027854">
    <property type="entry name" value="STMP1"/>
</dbReference>
<organism evidence="3 4">
    <name type="scientific">Acacia crassicarpa</name>
    <name type="common">northern wattle</name>
    <dbReference type="NCBI Taxonomy" id="499986"/>
    <lineage>
        <taxon>Eukaryota</taxon>
        <taxon>Viridiplantae</taxon>
        <taxon>Streptophyta</taxon>
        <taxon>Embryophyta</taxon>
        <taxon>Tracheophyta</taxon>
        <taxon>Spermatophyta</taxon>
        <taxon>Magnoliopsida</taxon>
        <taxon>eudicotyledons</taxon>
        <taxon>Gunneridae</taxon>
        <taxon>Pentapetalae</taxon>
        <taxon>rosids</taxon>
        <taxon>fabids</taxon>
        <taxon>Fabales</taxon>
        <taxon>Fabaceae</taxon>
        <taxon>Caesalpinioideae</taxon>
        <taxon>mimosoid clade</taxon>
        <taxon>Acacieae</taxon>
        <taxon>Acacia</taxon>
    </lineage>
</organism>
<feature type="signal peptide" evidence="2">
    <location>
        <begin position="1"/>
        <end position="18"/>
    </location>
</feature>
<evidence type="ECO:0000313" key="3">
    <source>
        <dbReference type="EMBL" id="KAK4256402.1"/>
    </source>
</evidence>
<evidence type="ECO:0000256" key="1">
    <source>
        <dbReference type="SAM" id="MobiDB-lite"/>
    </source>
</evidence>
<keyword evidence="2" id="KW-0732">Signal</keyword>
<keyword evidence="4" id="KW-1185">Reference proteome</keyword>
<evidence type="ECO:0000256" key="2">
    <source>
        <dbReference type="SAM" id="SignalP"/>
    </source>
</evidence>
<dbReference type="EMBL" id="JAWXYG010000013">
    <property type="protein sequence ID" value="KAK4256402.1"/>
    <property type="molecule type" value="Genomic_DNA"/>
</dbReference>
<dbReference type="Proteomes" id="UP001293593">
    <property type="component" value="Unassembled WGS sequence"/>
</dbReference>
<accession>A0AAE1M7I5</accession>